<dbReference type="PROSITE" id="PS00216">
    <property type="entry name" value="SUGAR_TRANSPORT_1"/>
    <property type="match status" value="1"/>
</dbReference>
<feature type="transmembrane region" description="Helical" evidence="5">
    <location>
        <begin position="351"/>
        <end position="371"/>
    </location>
</feature>
<feature type="transmembrane region" description="Helical" evidence="5">
    <location>
        <begin position="164"/>
        <end position="184"/>
    </location>
</feature>
<keyword evidence="3 5" id="KW-1133">Transmembrane helix</keyword>
<feature type="transmembrane region" description="Helical" evidence="5">
    <location>
        <begin position="89"/>
        <end position="111"/>
    </location>
</feature>
<dbReference type="Pfam" id="PF07690">
    <property type="entry name" value="MFS_1"/>
    <property type="match status" value="2"/>
</dbReference>
<dbReference type="InterPro" id="IPR020846">
    <property type="entry name" value="MFS_dom"/>
</dbReference>
<dbReference type="Proteomes" id="UP000824190">
    <property type="component" value="Unassembled WGS sequence"/>
</dbReference>
<protein>
    <submittedName>
        <fullName evidence="7">MFS transporter</fullName>
    </submittedName>
</protein>
<dbReference type="InterPro" id="IPR005829">
    <property type="entry name" value="Sugar_transporter_CS"/>
</dbReference>
<evidence type="ECO:0000313" key="7">
    <source>
        <dbReference type="EMBL" id="HIW91030.1"/>
    </source>
</evidence>
<feature type="transmembrane region" description="Helical" evidence="5">
    <location>
        <begin position="218"/>
        <end position="237"/>
    </location>
</feature>
<evidence type="ECO:0000256" key="3">
    <source>
        <dbReference type="ARBA" id="ARBA00022989"/>
    </source>
</evidence>
<feature type="transmembrane region" description="Helical" evidence="5">
    <location>
        <begin position="383"/>
        <end position="405"/>
    </location>
</feature>
<organism evidence="7 8">
    <name type="scientific">Candidatus Corynebacterium avicola</name>
    <dbReference type="NCBI Taxonomy" id="2838527"/>
    <lineage>
        <taxon>Bacteria</taxon>
        <taxon>Bacillati</taxon>
        <taxon>Actinomycetota</taxon>
        <taxon>Actinomycetes</taxon>
        <taxon>Mycobacteriales</taxon>
        <taxon>Corynebacteriaceae</taxon>
        <taxon>Corynebacterium</taxon>
    </lineage>
</organism>
<dbReference type="GO" id="GO:0005886">
    <property type="term" value="C:plasma membrane"/>
    <property type="evidence" value="ECO:0007669"/>
    <property type="project" value="UniProtKB-SubCell"/>
</dbReference>
<reference evidence="7" key="2">
    <citation type="submission" date="2021-04" db="EMBL/GenBank/DDBJ databases">
        <authorList>
            <person name="Gilroy R."/>
        </authorList>
    </citation>
    <scope>NUCLEOTIDE SEQUENCE</scope>
    <source>
        <strain evidence="7">CHK32-1732</strain>
    </source>
</reference>
<dbReference type="AlphaFoldDB" id="A0A9D1RPA7"/>
<dbReference type="CDD" id="cd17321">
    <property type="entry name" value="MFS_MMR_MDR_like"/>
    <property type="match status" value="1"/>
</dbReference>
<dbReference type="Gene3D" id="1.20.1250.20">
    <property type="entry name" value="MFS general substrate transporter like domains"/>
    <property type="match status" value="1"/>
</dbReference>
<dbReference type="InterPro" id="IPR036259">
    <property type="entry name" value="MFS_trans_sf"/>
</dbReference>
<dbReference type="PANTHER" id="PTHR42718">
    <property type="entry name" value="MAJOR FACILITATOR SUPERFAMILY MULTIDRUG TRANSPORTER MFSC"/>
    <property type="match status" value="1"/>
</dbReference>
<evidence type="ECO:0000256" key="2">
    <source>
        <dbReference type="ARBA" id="ARBA00022692"/>
    </source>
</evidence>
<dbReference type="GO" id="GO:0022857">
    <property type="term" value="F:transmembrane transporter activity"/>
    <property type="evidence" value="ECO:0007669"/>
    <property type="project" value="InterPro"/>
</dbReference>
<feature type="transmembrane region" description="Helical" evidence="5">
    <location>
        <begin position="36"/>
        <end position="55"/>
    </location>
</feature>
<gene>
    <name evidence="7" type="ORF">H9870_05135</name>
</gene>
<feature type="transmembrane region" description="Helical" evidence="5">
    <location>
        <begin position="493"/>
        <end position="515"/>
    </location>
</feature>
<proteinExistence type="predicted"/>
<keyword evidence="2 5" id="KW-0812">Transmembrane</keyword>
<comment type="caution">
    <text evidence="7">The sequence shown here is derived from an EMBL/GenBank/DDBJ whole genome shotgun (WGS) entry which is preliminary data.</text>
</comment>
<feature type="transmembrane region" description="Helical" evidence="5">
    <location>
        <begin position="64"/>
        <end position="83"/>
    </location>
</feature>
<dbReference type="EMBL" id="DXGC01000049">
    <property type="protein sequence ID" value="HIW91030.1"/>
    <property type="molecule type" value="Genomic_DNA"/>
</dbReference>
<feature type="domain" description="Major facilitator superfamily (MFS) profile" evidence="6">
    <location>
        <begin position="1"/>
        <end position="519"/>
    </location>
</feature>
<comment type="subcellular location">
    <subcellularLocation>
        <location evidence="1">Cell membrane</location>
        <topology evidence="1">Multi-pass membrane protein</topology>
    </subcellularLocation>
</comment>
<accession>A0A9D1RPA7</accession>
<evidence type="ECO:0000256" key="1">
    <source>
        <dbReference type="ARBA" id="ARBA00004651"/>
    </source>
</evidence>
<dbReference type="PANTHER" id="PTHR42718:SF49">
    <property type="entry name" value="EXPORT PROTEIN"/>
    <property type="match status" value="1"/>
</dbReference>
<reference evidence="7" key="1">
    <citation type="journal article" date="2021" name="PeerJ">
        <title>Extensive microbial diversity within the chicken gut microbiome revealed by metagenomics and culture.</title>
        <authorList>
            <person name="Gilroy R."/>
            <person name="Ravi A."/>
            <person name="Getino M."/>
            <person name="Pursley I."/>
            <person name="Horton D.L."/>
            <person name="Alikhan N.F."/>
            <person name="Baker D."/>
            <person name="Gharbi K."/>
            <person name="Hall N."/>
            <person name="Watson M."/>
            <person name="Adriaenssens E.M."/>
            <person name="Foster-Nyarko E."/>
            <person name="Jarju S."/>
            <person name="Secka A."/>
            <person name="Antonio M."/>
            <person name="Oren A."/>
            <person name="Chaudhuri R.R."/>
            <person name="La Ragione R."/>
            <person name="Hildebrand F."/>
            <person name="Pallen M.J."/>
        </authorList>
    </citation>
    <scope>NUCLEOTIDE SEQUENCE</scope>
    <source>
        <strain evidence="7">CHK32-1732</strain>
    </source>
</reference>
<evidence type="ECO:0000256" key="5">
    <source>
        <dbReference type="SAM" id="Phobius"/>
    </source>
</evidence>
<feature type="transmembrane region" description="Helical" evidence="5">
    <location>
        <begin position="7"/>
        <end position="24"/>
    </location>
</feature>
<feature type="transmembrane region" description="Helical" evidence="5">
    <location>
        <begin position="417"/>
        <end position="436"/>
    </location>
</feature>
<evidence type="ECO:0000259" key="6">
    <source>
        <dbReference type="PROSITE" id="PS50850"/>
    </source>
</evidence>
<name>A0A9D1RPA7_9CORY</name>
<sequence>MAALSTVMMTIDITIVLVALPAITEDLGLSLSGAQWVINAYSLTFASLMLAAAALSDIIGRRRIFLIGHVLFLGASIGCIVTGSEAGIIIFRALQGAGGALVFGTCTPLLADAFDTSDPDAASYKENSAKRTRAVAAMMGIGGAASAFGPLVGGALVETGTWEWIFAINIPIGIFVIVATLVVIPDIHGEQKLEEAQLAARQGAGQGARKPLGSGARISVIAMILTIVSLVLVNYGIIDGQEQGWTSEIIIASLAAGVLLFAALILFELSKRDAAMIDFRLFRIPAFATVTFNAFASRMFSFGMMPFIILWLAGQLGLSALEIGYVSSALAVPMVIFSAVGMVLTRWIPVGVVQAVGMFVVAGGLMLGLLMDTGSGWSDLLPMYLVLGTGTGLMLPHVMSLAVAVVPTERTGMATGLANTALPLGTAFGVAVYGAYLSDRVNSGIDGMAFPPGMPEESVDSVREAAEGGLFTEIAQVSQQIADETLGFFIDGLHGIFIIAAVLAVLGALASLIFIRGMDGTGKASTKEPKKAPAKR</sequence>
<feature type="transmembrane region" description="Helical" evidence="5">
    <location>
        <begin position="132"/>
        <end position="152"/>
    </location>
</feature>
<feature type="transmembrane region" description="Helical" evidence="5">
    <location>
        <begin position="325"/>
        <end position="344"/>
    </location>
</feature>
<evidence type="ECO:0000313" key="8">
    <source>
        <dbReference type="Proteomes" id="UP000824190"/>
    </source>
</evidence>
<feature type="transmembrane region" description="Helical" evidence="5">
    <location>
        <begin position="249"/>
        <end position="269"/>
    </location>
</feature>
<dbReference type="Gene3D" id="1.20.1720.10">
    <property type="entry name" value="Multidrug resistance protein D"/>
    <property type="match status" value="1"/>
</dbReference>
<keyword evidence="4 5" id="KW-0472">Membrane</keyword>
<feature type="transmembrane region" description="Helical" evidence="5">
    <location>
        <begin position="290"/>
        <end position="313"/>
    </location>
</feature>
<evidence type="ECO:0000256" key="4">
    <source>
        <dbReference type="ARBA" id="ARBA00023136"/>
    </source>
</evidence>
<dbReference type="PROSITE" id="PS50850">
    <property type="entry name" value="MFS"/>
    <property type="match status" value="1"/>
</dbReference>
<dbReference type="SUPFAM" id="SSF103473">
    <property type="entry name" value="MFS general substrate transporter"/>
    <property type="match status" value="1"/>
</dbReference>
<dbReference type="InterPro" id="IPR011701">
    <property type="entry name" value="MFS"/>
</dbReference>